<sequence length="94" mass="10421">MGRDKATAIKDFQKSGLYEHVVSLKSSTLKDDDILSLDDFNLIGNPDDIVAKVKDYEAAGVTHLTGLLFAVNTVEDFIEQMELFARTVLPAFKD</sequence>
<protein>
    <recommendedName>
        <fullName evidence="2">Luciferase-like domain-containing protein</fullName>
    </recommendedName>
</protein>
<gene>
    <name evidence="1" type="ORF">LCGC14_3080260</name>
</gene>
<dbReference type="Gene3D" id="3.20.20.30">
    <property type="entry name" value="Luciferase-like domain"/>
    <property type="match status" value="1"/>
</dbReference>
<accession>A0A0F8YL69</accession>
<proteinExistence type="predicted"/>
<dbReference type="EMBL" id="LAZR01065772">
    <property type="protein sequence ID" value="KKK54879.1"/>
    <property type="molecule type" value="Genomic_DNA"/>
</dbReference>
<name>A0A0F8YL69_9ZZZZ</name>
<comment type="caution">
    <text evidence="1">The sequence shown here is derived from an EMBL/GenBank/DDBJ whole genome shotgun (WGS) entry which is preliminary data.</text>
</comment>
<dbReference type="AlphaFoldDB" id="A0A0F8YL69"/>
<organism evidence="1">
    <name type="scientific">marine sediment metagenome</name>
    <dbReference type="NCBI Taxonomy" id="412755"/>
    <lineage>
        <taxon>unclassified sequences</taxon>
        <taxon>metagenomes</taxon>
        <taxon>ecological metagenomes</taxon>
    </lineage>
</organism>
<dbReference type="GO" id="GO:0016705">
    <property type="term" value="F:oxidoreductase activity, acting on paired donors, with incorporation or reduction of molecular oxygen"/>
    <property type="evidence" value="ECO:0007669"/>
    <property type="project" value="InterPro"/>
</dbReference>
<dbReference type="SUPFAM" id="SSF51679">
    <property type="entry name" value="Bacterial luciferase-like"/>
    <property type="match status" value="1"/>
</dbReference>
<evidence type="ECO:0008006" key="2">
    <source>
        <dbReference type="Google" id="ProtNLM"/>
    </source>
</evidence>
<evidence type="ECO:0000313" key="1">
    <source>
        <dbReference type="EMBL" id="KKK54879.1"/>
    </source>
</evidence>
<dbReference type="InterPro" id="IPR036661">
    <property type="entry name" value="Luciferase-like_sf"/>
</dbReference>
<reference evidence="1" key="1">
    <citation type="journal article" date="2015" name="Nature">
        <title>Complex archaea that bridge the gap between prokaryotes and eukaryotes.</title>
        <authorList>
            <person name="Spang A."/>
            <person name="Saw J.H."/>
            <person name="Jorgensen S.L."/>
            <person name="Zaremba-Niedzwiedzka K."/>
            <person name="Martijn J."/>
            <person name="Lind A.E."/>
            <person name="van Eijk R."/>
            <person name="Schleper C."/>
            <person name="Guy L."/>
            <person name="Ettema T.J."/>
        </authorList>
    </citation>
    <scope>NUCLEOTIDE SEQUENCE</scope>
</reference>